<dbReference type="PANTHER" id="PTHR30627:SF2">
    <property type="entry name" value="PEPTIDOGLYCAN D,D-TRANSPEPTIDASE MRDA"/>
    <property type="match status" value="1"/>
</dbReference>
<evidence type="ECO:0000256" key="1">
    <source>
        <dbReference type="ARBA" id="ARBA00004167"/>
    </source>
</evidence>
<evidence type="ECO:0000313" key="16">
    <source>
        <dbReference type="Proteomes" id="UP001058016"/>
    </source>
</evidence>
<protein>
    <submittedName>
        <fullName evidence="15">Penicillin-binding protein 2</fullName>
    </submittedName>
</protein>
<dbReference type="InterPro" id="IPR012338">
    <property type="entry name" value="Beta-lactam/transpept-like"/>
</dbReference>
<keyword evidence="4" id="KW-1003">Cell membrane</keyword>
<dbReference type="SUPFAM" id="SSF56519">
    <property type="entry name" value="Penicillin binding protein dimerisation domain"/>
    <property type="match status" value="1"/>
</dbReference>
<dbReference type="InterPro" id="IPR001460">
    <property type="entry name" value="PCN-bd_Tpept"/>
</dbReference>
<dbReference type="InterPro" id="IPR050515">
    <property type="entry name" value="Beta-lactam/transpept"/>
</dbReference>
<feature type="domain" description="Penicillin-binding protein transpeptidase" evidence="12">
    <location>
        <begin position="340"/>
        <end position="664"/>
    </location>
</feature>
<keyword evidence="8 11" id="KW-1133">Transmembrane helix</keyword>
<evidence type="ECO:0000313" key="15">
    <source>
        <dbReference type="EMBL" id="UUF07349.1"/>
    </source>
</evidence>
<keyword evidence="9 11" id="KW-0472">Membrane</keyword>
<dbReference type="EMBL" id="CP071249">
    <property type="protein sequence ID" value="UUF06078.1"/>
    <property type="molecule type" value="Genomic_DNA"/>
</dbReference>
<dbReference type="GO" id="GO:0009252">
    <property type="term" value="P:peptidoglycan biosynthetic process"/>
    <property type="evidence" value="ECO:0007669"/>
    <property type="project" value="UniProtKB-KW"/>
</dbReference>
<evidence type="ECO:0000313" key="14">
    <source>
        <dbReference type="EMBL" id="UUF06078.1"/>
    </source>
</evidence>
<keyword evidence="16" id="KW-1185">Reference proteome</keyword>
<gene>
    <name evidence="14" type="ORF">J0J69_00350</name>
    <name evidence="15" type="ORF">J0J70_06800</name>
</gene>
<dbReference type="Pfam" id="PF03717">
    <property type="entry name" value="PBP_dimer"/>
    <property type="match status" value="1"/>
</dbReference>
<dbReference type="GO" id="GO:0008658">
    <property type="term" value="F:penicillin binding"/>
    <property type="evidence" value="ECO:0007669"/>
    <property type="project" value="InterPro"/>
</dbReference>
<dbReference type="Gene3D" id="1.10.10.1230">
    <property type="entry name" value="Penicillin-binding protein, N-terminal non-catalytic domain, head sub-domain"/>
    <property type="match status" value="1"/>
</dbReference>
<evidence type="ECO:0000256" key="3">
    <source>
        <dbReference type="ARBA" id="ARBA00007171"/>
    </source>
</evidence>
<evidence type="ECO:0000256" key="6">
    <source>
        <dbReference type="ARBA" id="ARBA00022960"/>
    </source>
</evidence>
<dbReference type="GO" id="GO:0071972">
    <property type="term" value="F:peptidoglycan L,D-transpeptidase activity"/>
    <property type="evidence" value="ECO:0007669"/>
    <property type="project" value="TreeGrafter"/>
</dbReference>
<comment type="similarity">
    <text evidence="3">Belongs to the transpeptidase family.</text>
</comment>
<dbReference type="GO" id="GO:0071555">
    <property type="term" value="P:cell wall organization"/>
    <property type="evidence" value="ECO:0007669"/>
    <property type="project" value="UniProtKB-KW"/>
</dbReference>
<dbReference type="PANTHER" id="PTHR30627">
    <property type="entry name" value="PEPTIDOGLYCAN D,D-TRANSPEPTIDASE"/>
    <property type="match status" value="1"/>
</dbReference>
<dbReference type="Proteomes" id="UP001058016">
    <property type="component" value="Chromosome"/>
</dbReference>
<dbReference type="InterPro" id="IPR005311">
    <property type="entry name" value="PBP_dimer"/>
</dbReference>
<dbReference type="AlphaFoldDB" id="A0A9Q9FHM1"/>
<dbReference type="Pfam" id="PF00905">
    <property type="entry name" value="Transpeptidase"/>
    <property type="match status" value="1"/>
</dbReference>
<sequence length="714" mass="80204">MIDKFLKLIKSLVFRIHVLKGVCLILFLVVVFRLYAIQVTYSADYQAYIDRTSTIELQKNVPRGVIYDRNMDVLVDNEAVSTITYQRYSDVSESEMKEIASQLADLIDVDFTKLTSRDLKDLYLEKFEDEAKELYTKEEAKTLEDKELYQLQLSRITDEMLAQLTDHDKETHAIYINMKKGTNLTSNIIKKGATEDEVAIVSEHLEEMPGVNTEVDWDRTYPSVAEWHPIYGRVSTYEQGLPATLSSYYKAHDYQSNDRVGLSQLELYYEPLLRGYKSQYVLTNENETSNYDAIYEGQRGYELVLTIDAELQAAVNQIVKEELINAKKNSSTTQYLREAYIVMTNPNTGEILAMTGNIIEWDEEAKDYKIIDNSLGTFQNSFTVGSVVKGASLLTGFKYGDSWPGKTITDTKMYFKGGLIKGSWKNLGGVDDIAALKFSSNVYFFQQTISMGGSSYSPYMTLNLDLDAFEKYRSTFNEFGLGVSTGIDLPNESTGLIESQRTPGKLLDFAIGQADLYTPMQLVQYVSTIATSGKRFAPTLVKEVYLPSNDDVSGKQLVKGFTPNLLNVVELDQTYFNRVHQGFVAALQQSGGTGYSVFAKAKYNPAGKTGTAQEYARDEEGKYIKDANGELIDVHNRTLIAYAPADNPEVAISVVVPQCELPSQSHPISLQIGERAMQAYFDLKKERANIQNNTVETDELTVPADEQVSADDSN</sequence>
<dbReference type="Proteomes" id="UP001058072">
    <property type="component" value="Chromosome"/>
</dbReference>
<keyword evidence="10" id="KW-0961">Cell wall biogenesis/degradation</keyword>
<evidence type="ECO:0000256" key="8">
    <source>
        <dbReference type="ARBA" id="ARBA00022989"/>
    </source>
</evidence>
<reference evidence="15 16" key="1">
    <citation type="submission" date="2021-03" db="EMBL/GenBank/DDBJ databases">
        <title>Comparative Genomics and Metabolomics in the genus Turicibacter.</title>
        <authorList>
            <person name="Maki J."/>
            <person name="Looft T."/>
        </authorList>
    </citation>
    <scope>NUCLEOTIDE SEQUENCE</scope>
    <source>
        <strain evidence="15">ISU324</strain>
        <strain evidence="14 16">MMM721</strain>
    </source>
</reference>
<evidence type="ECO:0000256" key="10">
    <source>
        <dbReference type="ARBA" id="ARBA00023316"/>
    </source>
</evidence>
<evidence type="ECO:0000256" key="9">
    <source>
        <dbReference type="ARBA" id="ARBA00023136"/>
    </source>
</evidence>
<dbReference type="RefSeq" id="WP_212725092.1">
    <property type="nucleotide sequence ID" value="NZ_CP071249.1"/>
</dbReference>
<evidence type="ECO:0000259" key="12">
    <source>
        <dbReference type="Pfam" id="PF00905"/>
    </source>
</evidence>
<dbReference type="InterPro" id="IPR036138">
    <property type="entry name" value="PBP_dimer_sf"/>
</dbReference>
<keyword evidence="6" id="KW-0133">Cell shape</keyword>
<proteinExistence type="inferred from homology"/>
<accession>A0A9Q9FHM1</accession>
<evidence type="ECO:0000256" key="2">
    <source>
        <dbReference type="ARBA" id="ARBA00004236"/>
    </source>
</evidence>
<dbReference type="GO" id="GO:0008360">
    <property type="term" value="P:regulation of cell shape"/>
    <property type="evidence" value="ECO:0007669"/>
    <property type="project" value="UniProtKB-KW"/>
</dbReference>
<organism evidence="15 17">
    <name type="scientific">Turicibacter bilis</name>
    <dbReference type="NCBI Taxonomy" id="2735723"/>
    <lineage>
        <taxon>Bacteria</taxon>
        <taxon>Bacillati</taxon>
        <taxon>Bacillota</taxon>
        <taxon>Erysipelotrichia</taxon>
        <taxon>Erysipelotrichales</taxon>
        <taxon>Turicibacteraceae</taxon>
        <taxon>Turicibacter</taxon>
    </lineage>
</organism>
<evidence type="ECO:0000259" key="13">
    <source>
        <dbReference type="Pfam" id="PF03717"/>
    </source>
</evidence>
<dbReference type="EMBL" id="CP071250">
    <property type="protein sequence ID" value="UUF07349.1"/>
    <property type="molecule type" value="Genomic_DNA"/>
</dbReference>
<dbReference type="Gene3D" id="3.90.1310.10">
    <property type="entry name" value="Penicillin-binding protein 2a (Domain 2)"/>
    <property type="match status" value="1"/>
</dbReference>
<dbReference type="SUPFAM" id="SSF56601">
    <property type="entry name" value="beta-lactamase/transpeptidase-like"/>
    <property type="match status" value="1"/>
</dbReference>
<feature type="transmembrane region" description="Helical" evidence="11">
    <location>
        <begin position="12"/>
        <end position="36"/>
    </location>
</feature>
<dbReference type="Gene3D" id="3.40.710.10">
    <property type="entry name" value="DD-peptidase/beta-lactamase superfamily"/>
    <property type="match status" value="1"/>
</dbReference>
<evidence type="ECO:0000313" key="17">
    <source>
        <dbReference type="Proteomes" id="UP001058072"/>
    </source>
</evidence>
<evidence type="ECO:0000256" key="11">
    <source>
        <dbReference type="SAM" id="Phobius"/>
    </source>
</evidence>
<evidence type="ECO:0000256" key="5">
    <source>
        <dbReference type="ARBA" id="ARBA00022692"/>
    </source>
</evidence>
<evidence type="ECO:0000256" key="7">
    <source>
        <dbReference type="ARBA" id="ARBA00022984"/>
    </source>
</evidence>
<keyword evidence="5 11" id="KW-0812">Transmembrane</keyword>
<evidence type="ECO:0000256" key="4">
    <source>
        <dbReference type="ARBA" id="ARBA00022475"/>
    </source>
</evidence>
<comment type="subcellular location">
    <subcellularLocation>
        <location evidence="2">Cell membrane</location>
    </subcellularLocation>
    <subcellularLocation>
        <location evidence="1">Membrane</location>
        <topology evidence="1">Single-pass membrane protein</topology>
    </subcellularLocation>
</comment>
<dbReference type="GO" id="GO:0005886">
    <property type="term" value="C:plasma membrane"/>
    <property type="evidence" value="ECO:0007669"/>
    <property type="project" value="UniProtKB-SubCell"/>
</dbReference>
<keyword evidence="7" id="KW-0573">Peptidoglycan synthesis</keyword>
<name>A0A9Q9FHM1_9FIRM</name>
<feature type="domain" description="Penicillin-binding protein dimerisation" evidence="13">
    <location>
        <begin position="60"/>
        <end position="282"/>
    </location>
</feature>